<name>A0A812A2W4_9EURY</name>
<dbReference type="EMBL" id="CAJHZY010000152">
    <property type="protein sequence ID" value="CAD7767332.1"/>
    <property type="molecule type" value="Genomic_DNA"/>
</dbReference>
<dbReference type="CDD" id="cd00838">
    <property type="entry name" value="MPP_superfamily"/>
    <property type="match status" value="1"/>
</dbReference>
<protein>
    <recommendedName>
        <fullName evidence="3">Calcineurin-like phosphoesterase domain-containing protein</fullName>
    </recommendedName>
</protein>
<evidence type="ECO:0008006" key="3">
    <source>
        <dbReference type="Google" id="ProtNLM"/>
    </source>
</evidence>
<reference evidence="1" key="1">
    <citation type="submission" date="2020-12" db="EMBL/GenBank/DDBJ databases">
        <authorList>
            <person name="Hahn C.J."/>
            <person name="Laso-Perez R."/>
            <person name="Vulcano F."/>
            <person name="Vaziourakis K.-M."/>
            <person name="Stokke R."/>
            <person name="Steen I.H."/>
            <person name="Teske A."/>
            <person name="Boetius A."/>
            <person name="Liebeke M."/>
            <person name="Amann R."/>
            <person name="Knittel K."/>
        </authorList>
    </citation>
    <scope>NUCLEOTIDE SEQUENCE</scope>
    <source>
        <strain evidence="1">Gfbio:c6db26ca-90af-429b-aeed-0e3e8aed0b5e:GoM-Arc1_AMV-AAA_792_C10</strain>
    </source>
</reference>
<proteinExistence type="predicted"/>
<dbReference type="InterPro" id="IPR029052">
    <property type="entry name" value="Metallo-depent_PP-like"/>
</dbReference>
<comment type="caution">
    <text evidence="1">The sequence shown here is derived from an EMBL/GenBank/DDBJ whole genome shotgun (WGS) entry which is preliminary data.</text>
</comment>
<dbReference type="Gene3D" id="3.60.21.10">
    <property type="match status" value="1"/>
</dbReference>
<dbReference type="SUPFAM" id="SSF56300">
    <property type="entry name" value="Metallo-dependent phosphatases"/>
    <property type="match status" value="1"/>
</dbReference>
<sequence length="226" mass="25668">MSQISSDLKYQFKAMNIPAIGIDQLEWCSKYIANREGNCAVLLMHHNPLPTSNVDIRPYANLIDSGPFLLQCMENGLNTIILHGHTHCSSAFTLHPNEGDDNGGISTISNRGLSGGMSSEASIVEITTTDRNEFIKADVYVIERNSAMFQPNYKYPITNRYISYRDHNINLNKLPKNQSLTYEEVKDLLNVSDDSLAENLLYLEPRFLKISGKKQHFKNWRISRNN</sequence>
<dbReference type="AlphaFoldDB" id="A0A812A2W4"/>
<evidence type="ECO:0000313" key="1">
    <source>
        <dbReference type="EMBL" id="CAD7767332.1"/>
    </source>
</evidence>
<organism evidence="1 2">
    <name type="scientific">Candidatus Argoarchaeum ethanivorans</name>
    <dbReference type="NCBI Taxonomy" id="2608793"/>
    <lineage>
        <taxon>Archaea</taxon>
        <taxon>Methanobacteriati</taxon>
        <taxon>Methanobacteriota</taxon>
        <taxon>Stenosarchaea group</taxon>
        <taxon>Methanomicrobia</taxon>
        <taxon>Methanosarcinales</taxon>
        <taxon>Methanosarcinales incertae sedis</taxon>
        <taxon>GOM Arc I cluster</taxon>
        <taxon>Candidatus Argoarchaeum</taxon>
    </lineage>
</organism>
<gene>
    <name evidence="1" type="ORF">DNFNHJIP_00740</name>
</gene>
<dbReference type="Proteomes" id="UP000614580">
    <property type="component" value="Unassembled WGS sequence"/>
</dbReference>
<accession>A0A812A2W4</accession>
<evidence type="ECO:0000313" key="2">
    <source>
        <dbReference type="Proteomes" id="UP000614580"/>
    </source>
</evidence>